<keyword evidence="1" id="KW-1133">Transmembrane helix</keyword>
<protein>
    <submittedName>
        <fullName evidence="2">Uncharacterized protein</fullName>
    </submittedName>
</protein>
<gene>
    <name evidence="2" type="ORF">BpHYR1_026266</name>
</gene>
<name>A0A3M7QSL3_BRAPC</name>
<keyword evidence="1" id="KW-0472">Membrane</keyword>
<proteinExistence type="predicted"/>
<evidence type="ECO:0000313" key="3">
    <source>
        <dbReference type="Proteomes" id="UP000276133"/>
    </source>
</evidence>
<reference evidence="2 3" key="1">
    <citation type="journal article" date="2018" name="Sci. Rep.">
        <title>Genomic signatures of local adaptation to the degree of environmental predictability in rotifers.</title>
        <authorList>
            <person name="Franch-Gras L."/>
            <person name="Hahn C."/>
            <person name="Garcia-Roger E.M."/>
            <person name="Carmona M.J."/>
            <person name="Serra M."/>
            <person name="Gomez A."/>
        </authorList>
    </citation>
    <scope>NUCLEOTIDE SEQUENCE [LARGE SCALE GENOMIC DNA]</scope>
    <source>
        <strain evidence="2">HYR1</strain>
    </source>
</reference>
<dbReference type="OrthoDB" id="10071392at2759"/>
<sequence length="105" mass="12771">MPISLNRHKNKQLKLIILLSFKLSGKMYIRFLFFLSKIHSFNYGLHKNFYQYMFHQDQLKEFFSKSGYINRPDRSRLTARNLEATTLLSFPNHLKIESLIRYFYN</sequence>
<keyword evidence="3" id="KW-1185">Reference proteome</keyword>
<dbReference type="AlphaFoldDB" id="A0A3M7QSL3"/>
<accession>A0A3M7QSL3</accession>
<evidence type="ECO:0000256" key="1">
    <source>
        <dbReference type="SAM" id="Phobius"/>
    </source>
</evidence>
<comment type="caution">
    <text evidence="2">The sequence shown here is derived from an EMBL/GenBank/DDBJ whole genome shotgun (WGS) entry which is preliminary data.</text>
</comment>
<dbReference type="Proteomes" id="UP000276133">
    <property type="component" value="Unassembled WGS sequence"/>
</dbReference>
<keyword evidence="1" id="KW-0812">Transmembrane</keyword>
<dbReference type="EMBL" id="REGN01005189">
    <property type="protein sequence ID" value="RNA14437.1"/>
    <property type="molecule type" value="Genomic_DNA"/>
</dbReference>
<feature type="transmembrane region" description="Helical" evidence="1">
    <location>
        <begin position="15"/>
        <end position="35"/>
    </location>
</feature>
<evidence type="ECO:0000313" key="2">
    <source>
        <dbReference type="EMBL" id="RNA14437.1"/>
    </source>
</evidence>
<organism evidence="2 3">
    <name type="scientific">Brachionus plicatilis</name>
    <name type="common">Marine rotifer</name>
    <name type="synonym">Brachionus muelleri</name>
    <dbReference type="NCBI Taxonomy" id="10195"/>
    <lineage>
        <taxon>Eukaryota</taxon>
        <taxon>Metazoa</taxon>
        <taxon>Spiralia</taxon>
        <taxon>Gnathifera</taxon>
        <taxon>Rotifera</taxon>
        <taxon>Eurotatoria</taxon>
        <taxon>Monogononta</taxon>
        <taxon>Pseudotrocha</taxon>
        <taxon>Ploima</taxon>
        <taxon>Brachionidae</taxon>
        <taxon>Brachionus</taxon>
    </lineage>
</organism>